<evidence type="ECO:0000313" key="9">
    <source>
        <dbReference type="EMBL" id="CAJ1953909.1"/>
    </source>
</evidence>
<keyword evidence="10" id="KW-1185">Reference proteome</keyword>
<evidence type="ECO:0000256" key="7">
    <source>
        <dbReference type="ARBA" id="ARBA00023136"/>
    </source>
</evidence>
<name>A0AAD2FVB7_9STRA</name>
<keyword evidence="4" id="KW-0997">Cell inner membrane</keyword>
<dbReference type="Pfam" id="PF20398">
    <property type="entry name" value="DUF6691"/>
    <property type="match status" value="1"/>
</dbReference>
<proteinExistence type="predicted"/>
<keyword evidence="2" id="KW-0813">Transport</keyword>
<dbReference type="PANTHER" id="PTHR30574:SF1">
    <property type="entry name" value="SULPHUR TRANSPORT DOMAIN-CONTAINING PROTEIN"/>
    <property type="match status" value="1"/>
</dbReference>
<gene>
    <name evidence="9" type="ORF">CYCCA115_LOCUS14507</name>
</gene>
<dbReference type="AlphaFoldDB" id="A0AAD2FVB7"/>
<dbReference type="InterPro" id="IPR046513">
    <property type="entry name" value="DUF6691"/>
</dbReference>
<feature type="transmembrane region" description="Helical" evidence="8">
    <location>
        <begin position="131"/>
        <end position="150"/>
    </location>
</feature>
<evidence type="ECO:0000256" key="8">
    <source>
        <dbReference type="SAM" id="Phobius"/>
    </source>
</evidence>
<dbReference type="GO" id="GO:0005886">
    <property type="term" value="C:plasma membrane"/>
    <property type="evidence" value="ECO:0007669"/>
    <property type="project" value="UniProtKB-SubCell"/>
</dbReference>
<keyword evidence="3" id="KW-1003">Cell membrane</keyword>
<reference evidence="9" key="1">
    <citation type="submission" date="2023-08" db="EMBL/GenBank/DDBJ databases">
        <authorList>
            <person name="Audoor S."/>
            <person name="Bilcke G."/>
        </authorList>
    </citation>
    <scope>NUCLEOTIDE SEQUENCE</scope>
</reference>
<dbReference type="Pfam" id="PF04143">
    <property type="entry name" value="Sulf_transp"/>
    <property type="match status" value="1"/>
</dbReference>
<feature type="transmembrane region" description="Helical" evidence="8">
    <location>
        <begin position="89"/>
        <end position="110"/>
    </location>
</feature>
<evidence type="ECO:0000256" key="2">
    <source>
        <dbReference type="ARBA" id="ARBA00022448"/>
    </source>
</evidence>
<comment type="caution">
    <text evidence="9">The sequence shown here is derived from an EMBL/GenBank/DDBJ whole genome shotgun (WGS) entry which is preliminary data.</text>
</comment>
<dbReference type="EMBL" id="CAKOGP040001847">
    <property type="protein sequence ID" value="CAJ1953909.1"/>
    <property type="molecule type" value="Genomic_DNA"/>
</dbReference>
<evidence type="ECO:0008006" key="11">
    <source>
        <dbReference type="Google" id="ProtNLM"/>
    </source>
</evidence>
<evidence type="ECO:0000256" key="6">
    <source>
        <dbReference type="ARBA" id="ARBA00022989"/>
    </source>
</evidence>
<dbReference type="PANTHER" id="PTHR30574">
    <property type="entry name" value="INNER MEMBRANE PROTEIN YEDE"/>
    <property type="match status" value="1"/>
</dbReference>
<evidence type="ECO:0000313" key="10">
    <source>
        <dbReference type="Proteomes" id="UP001295423"/>
    </source>
</evidence>
<feature type="transmembrane region" description="Helical" evidence="8">
    <location>
        <begin position="55"/>
        <end position="77"/>
    </location>
</feature>
<organism evidence="9 10">
    <name type="scientific">Cylindrotheca closterium</name>
    <dbReference type="NCBI Taxonomy" id="2856"/>
    <lineage>
        <taxon>Eukaryota</taxon>
        <taxon>Sar</taxon>
        <taxon>Stramenopiles</taxon>
        <taxon>Ochrophyta</taxon>
        <taxon>Bacillariophyta</taxon>
        <taxon>Bacillariophyceae</taxon>
        <taxon>Bacillariophycidae</taxon>
        <taxon>Bacillariales</taxon>
        <taxon>Bacillariaceae</taxon>
        <taxon>Cylindrotheca</taxon>
    </lineage>
</organism>
<comment type="subcellular location">
    <subcellularLocation>
        <location evidence="1">Cell inner membrane</location>
        <topology evidence="1">Multi-pass membrane protein</topology>
    </subcellularLocation>
</comment>
<evidence type="ECO:0000256" key="3">
    <source>
        <dbReference type="ARBA" id="ARBA00022475"/>
    </source>
</evidence>
<evidence type="ECO:0000256" key="5">
    <source>
        <dbReference type="ARBA" id="ARBA00022692"/>
    </source>
</evidence>
<feature type="transmembrane region" description="Helical" evidence="8">
    <location>
        <begin position="349"/>
        <end position="372"/>
    </location>
</feature>
<evidence type="ECO:0000256" key="4">
    <source>
        <dbReference type="ARBA" id="ARBA00022519"/>
    </source>
</evidence>
<evidence type="ECO:0000256" key="1">
    <source>
        <dbReference type="ARBA" id="ARBA00004429"/>
    </source>
</evidence>
<dbReference type="InterPro" id="IPR007272">
    <property type="entry name" value="Sulf_transp_TsuA/YedE"/>
</dbReference>
<protein>
    <recommendedName>
        <fullName evidence="11">Sulphur transport domain-containing protein</fullName>
    </recommendedName>
</protein>
<keyword evidence="6 8" id="KW-1133">Transmembrane helix</keyword>
<dbReference type="Proteomes" id="UP001295423">
    <property type="component" value="Unassembled WGS sequence"/>
</dbReference>
<keyword evidence="5 8" id="KW-0812">Transmembrane</keyword>
<feature type="transmembrane region" description="Helical" evidence="8">
    <location>
        <begin position="378"/>
        <end position="396"/>
    </location>
</feature>
<feature type="transmembrane region" description="Helical" evidence="8">
    <location>
        <begin position="170"/>
        <end position="192"/>
    </location>
</feature>
<keyword evidence="7 8" id="KW-0472">Membrane</keyword>
<feature type="transmembrane region" description="Helical" evidence="8">
    <location>
        <begin position="12"/>
        <end position="34"/>
    </location>
</feature>
<accession>A0AAD2FVB7</accession>
<sequence>MAIAFFTPGFGALGGALIGGSAAILLLFCGEILGASGLVSSTGLYPRKALTDPGVAWKLFLISIFMVVSNTILADHFTTDERYFNDPSIPIISMAGYLVGGFFVGFGTRLGNGCTTGHGICGMARLSKRSFSAVATFMASAVATANLVAPDNSVFAKYTSFLRTDKPFELFNRWIGVGVVAPIVLASGYALYNLRKSYLVIKASEEKSTTIDEETVLPAAGSSYQTSGDSLEVEPKSKMPNRNERMNIMDGVSKLKPAAVAGVTFSTGLALSGMVKPSKIIGFLNLFLIEKGTWDPTLIMVMAGGSIVSWISYQFVSGHGVIQNSYAMECPRRSSGFSIPTNKNIDSQLIVGSACFGIGWGVAGLCPGPAMFLAASGTVPILAFWWPTFFVGAYLAQQIKDRS</sequence>